<dbReference type="GO" id="GO:0050660">
    <property type="term" value="F:flavin adenine dinucleotide binding"/>
    <property type="evidence" value="ECO:0007669"/>
    <property type="project" value="InterPro"/>
</dbReference>
<dbReference type="GO" id="GO:0006221">
    <property type="term" value="P:pyrimidine nucleotide biosynthetic process"/>
    <property type="evidence" value="ECO:0007669"/>
    <property type="project" value="InterPro"/>
</dbReference>
<dbReference type="PROSITE" id="PS51384">
    <property type="entry name" value="FAD_FR"/>
    <property type="match status" value="1"/>
</dbReference>
<dbReference type="InterPro" id="IPR008333">
    <property type="entry name" value="Cbr1-like_FAD-bd_dom"/>
</dbReference>
<dbReference type="SUPFAM" id="SSF63380">
    <property type="entry name" value="Riboflavin synthase domain-like"/>
    <property type="match status" value="1"/>
</dbReference>
<keyword evidence="1" id="KW-0001">2Fe-2S</keyword>
<keyword evidence="1" id="KW-0408">Iron</keyword>
<dbReference type="CDD" id="cd06221">
    <property type="entry name" value="sulfite_reductase_like"/>
    <property type="match status" value="1"/>
</dbReference>
<dbReference type="GO" id="GO:0046872">
    <property type="term" value="F:metal ion binding"/>
    <property type="evidence" value="ECO:0007669"/>
    <property type="project" value="UniProtKB-KW"/>
</dbReference>
<dbReference type="PANTHER" id="PTHR43513">
    <property type="entry name" value="DIHYDROOROTATE DEHYDROGENASE B (NAD(+)), ELECTRON TRANSFER SUBUNIT"/>
    <property type="match status" value="1"/>
</dbReference>
<dbReference type="PIRSF" id="PIRSF006816">
    <property type="entry name" value="Cyc3_hyd_g"/>
    <property type="match status" value="1"/>
</dbReference>
<dbReference type="InterPro" id="IPR039261">
    <property type="entry name" value="FNR_nucleotide-bd"/>
</dbReference>
<organism evidence="3 4">
    <name type="scientific">Desulfovibrio ferrophilus</name>
    <dbReference type="NCBI Taxonomy" id="241368"/>
    <lineage>
        <taxon>Bacteria</taxon>
        <taxon>Pseudomonadati</taxon>
        <taxon>Thermodesulfobacteriota</taxon>
        <taxon>Desulfovibrionia</taxon>
        <taxon>Desulfovibrionales</taxon>
        <taxon>Desulfovibrionaceae</taxon>
        <taxon>Desulfovibrio</taxon>
    </lineage>
</organism>
<dbReference type="Pfam" id="PF00175">
    <property type="entry name" value="NAD_binding_1"/>
    <property type="match status" value="1"/>
</dbReference>
<dbReference type="Pfam" id="PF00970">
    <property type="entry name" value="FAD_binding_6"/>
    <property type="match status" value="1"/>
</dbReference>
<dbReference type="InterPro" id="IPR001433">
    <property type="entry name" value="OxRdtase_FAD/NAD-bd"/>
</dbReference>
<dbReference type="InterPro" id="IPR019480">
    <property type="entry name" value="Dihydroorotate_DH_Fe-S-bd"/>
</dbReference>
<dbReference type="Pfam" id="PF10418">
    <property type="entry name" value="DHODB_Fe-S_bind"/>
    <property type="match status" value="1"/>
</dbReference>
<dbReference type="InterPro" id="IPR017938">
    <property type="entry name" value="Riboflavin_synthase-like_b-brl"/>
</dbReference>
<feature type="binding site" evidence="1">
    <location>
        <position position="245"/>
    </location>
    <ligand>
        <name>[2Fe-2S] cluster</name>
        <dbReference type="ChEBI" id="CHEBI:190135"/>
    </ligand>
</feature>
<name>A0A2Z6B3C4_9BACT</name>
<dbReference type="RefSeq" id="WP_126381011.1">
    <property type="nucleotide sequence ID" value="NZ_AP017378.1"/>
</dbReference>
<dbReference type="KEGG" id="dfl:DFE_3281"/>
<dbReference type="InterPro" id="IPR017927">
    <property type="entry name" value="FAD-bd_FR_type"/>
</dbReference>
<evidence type="ECO:0000313" key="3">
    <source>
        <dbReference type="EMBL" id="BBD10007.1"/>
    </source>
</evidence>
<dbReference type="EMBL" id="AP017378">
    <property type="protein sequence ID" value="BBD10007.1"/>
    <property type="molecule type" value="Genomic_DNA"/>
</dbReference>
<evidence type="ECO:0000313" key="4">
    <source>
        <dbReference type="Proteomes" id="UP000269883"/>
    </source>
</evidence>
<dbReference type="Gene3D" id="3.40.50.80">
    <property type="entry name" value="Nucleotide-binding domain of ferredoxin-NADP reductase (FNR) module"/>
    <property type="match status" value="1"/>
</dbReference>
<dbReference type="AlphaFoldDB" id="A0A2Z6B3C4"/>
<keyword evidence="4" id="KW-1185">Reference proteome</keyword>
<dbReference type="OrthoDB" id="9806195at2"/>
<evidence type="ECO:0000259" key="2">
    <source>
        <dbReference type="PROSITE" id="PS51384"/>
    </source>
</evidence>
<dbReference type="Gene3D" id="2.40.30.10">
    <property type="entry name" value="Translation factors"/>
    <property type="match status" value="1"/>
</dbReference>
<feature type="binding site" evidence="1">
    <location>
        <position position="253"/>
    </location>
    <ligand>
        <name>[2Fe-2S] cluster</name>
        <dbReference type="ChEBI" id="CHEBI:190135"/>
    </ligand>
</feature>
<comment type="cofactor">
    <cofactor evidence="1">
        <name>[2Fe-2S] cluster</name>
        <dbReference type="ChEBI" id="CHEBI:190135"/>
    </cofactor>
    <text evidence="1">Binds 1 [2Fe-2S] cluster per subunit.</text>
</comment>
<feature type="binding site" evidence="1">
    <location>
        <position position="250"/>
    </location>
    <ligand>
        <name>[2Fe-2S] cluster</name>
        <dbReference type="ChEBI" id="CHEBI:190135"/>
    </ligand>
</feature>
<accession>A0A2Z6B3C4</accession>
<keyword evidence="1" id="KW-0479">Metal-binding</keyword>
<protein>
    <submittedName>
        <fullName evidence="3">Oxidoreductase FAD-binding domain-containing protein</fullName>
    </submittedName>
</protein>
<dbReference type="PANTHER" id="PTHR43513:SF1">
    <property type="entry name" value="ANAEROBIC SULFITE REDUCTASE SUBUNIT B"/>
    <property type="match status" value="1"/>
</dbReference>
<evidence type="ECO:0000256" key="1">
    <source>
        <dbReference type="PIRSR" id="PIRSR006816-2"/>
    </source>
</evidence>
<reference evidence="3 4" key="1">
    <citation type="journal article" date="2018" name="Sci. Adv.">
        <title>Multi-heme cytochromes provide a pathway for survival in energy-limited environments.</title>
        <authorList>
            <person name="Deng X."/>
            <person name="Dohmae N."/>
            <person name="Nealson K.H."/>
            <person name="Hashimoto K."/>
            <person name="Okamoto A."/>
        </authorList>
    </citation>
    <scope>NUCLEOTIDE SEQUENCE [LARGE SCALE GENOMIC DNA]</scope>
    <source>
        <strain evidence="3 4">IS5</strain>
    </source>
</reference>
<feature type="domain" description="FAD-binding FR-type" evidence="2">
    <location>
        <begin position="10"/>
        <end position="108"/>
    </location>
</feature>
<dbReference type="SUPFAM" id="SSF52343">
    <property type="entry name" value="Ferredoxin reductase-like, C-terminal NADP-linked domain"/>
    <property type="match status" value="1"/>
</dbReference>
<sequence>MTPLKEFTPYAPRAATLVRKETLSDYVTLFEFNQDNGRPLAHKPGQFIQVSVYGVGEAPFSISSRPKAGSNSFEIAVRKIGAVTTALHNLEAGDKVGIRGPFGSSFPVQEFVGKDTIFVAGGLGYIPLRSLLRYQLRHRDEFGRIIVMIGCRSPEERIFINEIEDLAGRNDVEVLETVDCSNDSWTGNVGVITTLLPKVELDVENTYVAMVGPPIMYKFVIGSCVSDQCISPDRIYVSLERKMKCGLGKCGHCQINGISACVDGPVFRYTDIDLLKEAL</sequence>
<dbReference type="Proteomes" id="UP000269883">
    <property type="component" value="Chromosome"/>
</dbReference>
<dbReference type="InterPro" id="IPR012165">
    <property type="entry name" value="Cyt_c3_hydrogenase_gsu"/>
</dbReference>
<dbReference type="GO" id="GO:0051537">
    <property type="term" value="F:2 iron, 2 sulfur cluster binding"/>
    <property type="evidence" value="ECO:0007669"/>
    <property type="project" value="UniProtKB-KW"/>
</dbReference>
<dbReference type="GO" id="GO:0016491">
    <property type="term" value="F:oxidoreductase activity"/>
    <property type="evidence" value="ECO:0007669"/>
    <property type="project" value="InterPro"/>
</dbReference>
<proteinExistence type="predicted"/>
<keyword evidence="1" id="KW-0411">Iron-sulfur</keyword>
<gene>
    <name evidence="3" type="ORF">DFE_3281</name>
</gene>
<feature type="binding site" evidence="1">
    <location>
        <position position="261"/>
    </location>
    <ligand>
        <name>[2Fe-2S] cluster</name>
        <dbReference type="ChEBI" id="CHEBI:190135"/>
    </ligand>
</feature>
<dbReference type="InterPro" id="IPR050353">
    <property type="entry name" value="PyrK_electron_transfer"/>
</dbReference>